<sequence length="303" mass="33179">MVELEKEKNMKRVIVTGAGGCIGSHVVRGLAGQYDVTPLFHEYIPEGATKGSSLDITDAAAVVKFIDNVKPDAVVNLAAIADPDTCEKNKELAKLVNVQGAENIAKACANTGVYLIHYSTDLVFDGQKGMYTEEDPVNPLNLYAKTKADSEKVVLSANPLTAVLRTAIVYGKGSGKRQNFSEYAIAQIRNGKGLKLFTDQYRSFLYVEDETSAISALIESSVTGIYHACGGERKSRYDFTVDIMRRLDLPTDKIEGISMDDIKGHAPRPKDCSLDNSKIKRDTGWRPSSFDKAMPRFKLSLSL</sequence>
<dbReference type="Gene3D" id="3.40.50.720">
    <property type="entry name" value="NAD(P)-binding Rossmann-like Domain"/>
    <property type="match status" value="1"/>
</dbReference>
<dbReference type="EC" id="1.1.1.133" evidence="2"/>
<reference evidence="2" key="1">
    <citation type="submission" date="2018-06" db="EMBL/GenBank/DDBJ databases">
        <authorList>
            <person name="Zhirakovskaya E."/>
        </authorList>
    </citation>
    <scope>NUCLEOTIDE SEQUENCE</scope>
</reference>
<evidence type="ECO:0000313" key="2">
    <source>
        <dbReference type="EMBL" id="VAX19763.1"/>
    </source>
</evidence>
<accession>A0A3B1C594</accession>
<dbReference type="PANTHER" id="PTHR10491:SF4">
    <property type="entry name" value="METHIONINE ADENOSYLTRANSFERASE 2 SUBUNIT BETA"/>
    <property type="match status" value="1"/>
</dbReference>
<dbReference type="NCBIfam" id="TIGR01214">
    <property type="entry name" value="rmlD"/>
    <property type="match status" value="1"/>
</dbReference>
<dbReference type="PANTHER" id="PTHR10491">
    <property type="entry name" value="DTDP-4-DEHYDRORHAMNOSE REDUCTASE"/>
    <property type="match status" value="1"/>
</dbReference>
<dbReference type="InterPro" id="IPR005913">
    <property type="entry name" value="dTDP_dehydrorham_reduct"/>
</dbReference>
<dbReference type="Pfam" id="PF04321">
    <property type="entry name" value="RmlD_sub_bind"/>
    <property type="match status" value="1"/>
</dbReference>
<feature type="domain" description="RmlD-like substrate binding" evidence="1">
    <location>
        <begin position="12"/>
        <end position="297"/>
    </location>
</feature>
<proteinExistence type="predicted"/>
<protein>
    <submittedName>
        <fullName evidence="2">dTDP-4-dehydrorhamnose reductase</fullName>
        <ecNumber evidence="2">1.1.1.133</ecNumber>
    </submittedName>
</protein>
<organism evidence="2">
    <name type="scientific">hydrothermal vent metagenome</name>
    <dbReference type="NCBI Taxonomy" id="652676"/>
    <lineage>
        <taxon>unclassified sequences</taxon>
        <taxon>metagenomes</taxon>
        <taxon>ecological metagenomes</taxon>
    </lineage>
</organism>
<gene>
    <name evidence="2" type="ORF">MNBD_NITROSPINAE04-899</name>
</gene>
<dbReference type="EMBL" id="UOGA01000163">
    <property type="protein sequence ID" value="VAX19763.1"/>
    <property type="molecule type" value="Genomic_DNA"/>
</dbReference>
<dbReference type="GO" id="GO:0008831">
    <property type="term" value="F:dTDP-4-dehydrorhamnose reductase activity"/>
    <property type="evidence" value="ECO:0007669"/>
    <property type="project" value="UniProtKB-EC"/>
</dbReference>
<dbReference type="InterPro" id="IPR029903">
    <property type="entry name" value="RmlD-like-bd"/>
</dbReference>
<dbReference type="CDD" id="cd05254">
    <property type="entry name" value="dTDP_HR_like_SDR_e"/>
    <property type="match status" value="1"/>
</dbReference>
<evidence type="ECO:0000259" key="1">
    <source>
        <dbReference type="Pfam" id="PF04321"/>
    </source>
</evidence>
<dbReference type="SUPFAM" id="SSF51735">
    <property type="entry name" value="NAD(P)-binding Rossmann-fold domains"/>
    <property type="match status" value="1"/>
</dbReference>
<dbReference type="InterPro" id="IPR036291">
    <property type="entry name" value="NAD(P)-bd_dom_sf"/>
</dbReference>
<name>A0A3B1C594_9ZZZZ</name>
<keyword evidence="2" id="KW-0560">Oxidoreductase</keyword>
<dbReference type="AlphaFoldDB" id="A0A3B1C594"/>